<dbReference type="PANTHER" id="PTHR45080">
    <property type="entry name" value="CONTACTIN 5"/>
    <property type="match status" value="1"/>
</dbReference>
<feature type="compositionally biased region" description="Polar residues" evidence="2">
    <location>
        <begin position="27"/>
        <end position="43"/>
    </location>
</feature>
<dbReference type="AlphaFoldDB" id="A0A226F4A7"/>
<dbReference type="SUPFAM" id="SSF49265">
    <property type="entry name" value="Fibronectin type III"/>
    <property type="match status" value="1"/>
</dbReference>
<gene>
    <name evidence="4" type="ORF">Fcan01_03296</name>
</gene>
<dbReference type="GO" id="GO:0043025">
    <property type="term" value="C:neuronal cell body"/>
    <property type="evidence" value="ECO:0007669"/>
    <property type="project" value="TreeGrafter"/>
</dbReference>
<comment type="caution">
    <text evidence="4">The sequence shown here is derived from an EMBL/GenBank/DDBJ whole genome shotgun (WGS) entry which is preliminary data.</text>
</comment>
<dbReference type="GO" id="GO:0005886">
    <property type="term" value="C:plasma membrane"/>
    <property type="evidence" value="ECO:0007669"/>
    <property type="project" value="TreeGrafter"/>
</dbReference>
<evidence type="ECO:0000313" key="5">
    <source>
        <dbReference type="Proteomes" id="UP000198287"/>
    </source>
</evidence>
<dbReference type="GO" id="GO:0007156">
    <property type="term" value="P:homophilic cell adhesion via plasma membrane adhesion molecules"/>
    <property type="evidence" value="ECO:0007669"/>
    <property type="project" value="TreeGrafter"/>
</dbReference>
<dbReference type="CDD" id="cd00063">
    <property type="entry name" value="FN3"/>
    <property type="match status" value="1"/>
</dbReference>
<dbReference type="InterPro" id="IPR003961">
    <property type="entry name" value="FN3_dom"/>
</dbReference>
<dbReference type="InterPro" id="IPR036116">
    <property type="entry name" value="FN3_sf"/>
</dbReference>
<accession>A0A226F4A7</accession>
<dbReference type="GO" id="GO:0050808">
    <property type="term" value="P:synapse organization"/>
    <property type="evidence" value="ECO:0007669"/>
    <property type="project" value="TreeGrafter"/>
</dbReference>
<dbReference type="Gene3D" id="2.60.40.10">
    <property type="entry name" value="Immunoglobulins"/>
    <property type="match status" value="2"/>
</dbReference>
<dbReference type="InterPro" id="IPR013783">
    <property type="entry name" value="Ig-like_fold"/>
</dbReference>
<feature type="region of interest" description="Disordered" evidence="2">
    <location>
        <begin position="227"/>
        <end position="258"/>
    </location>
</feature>
<feature type="region of interest" description="Disordered" evidence="2">
    <location>
        <begin position="23"/>
        <end position="43"/>
    </location>
</feature>
<dbReference type="EMBL" id="LNIX01000001">
    <property type="protein sequence ID" value="OXA64622.1"/>
    <property type="molecule type" value="Genomic_DNA"/>
</dbReference>
<name>A0A226F4A7_FOLCA</name>
<dbReference type="STRING" id="158441.A0A226F4A7"/>
<keyword evidence="1" id="KW-0393">Immunoglobulin domain</keyword>
<dbReference type="GO" id="GO:0030424">
    <property type="term" value="C:axon"/>
    <property type="evidence" value="ECO:0007669"/>
    <property type="project" value="TreeGrafter"/>
</dbReference>
<dbReference type="InterPro" id="IPR003598">
    <property type="entry name" value="Ig_sub2"/>
</dbReference>
<protein>
    <submittedName>
        <fullName evidence="4">Titin</fullName>
    </submittedName>
</protein>
<dbReference type="OrthoDB" id="9355041at2759"/>
<dbReference type="Pfam" id="PF07679">
    <property type="entry name" value="I-set"/>
    <property type="match status" value="1"/>
</dbReference>
<evidence type="ECO:0000313" key="4">
    <source>
        <dbReference type="EMBL" id="OXA64622.1"/>
    </source>
</evidence>
<dbReference type="Proteomes" id="UP000198287">
    <property type="component" value="Unassembled WGS sequence"/>
</dbReference>
<feature type="domain" description="Ig-like" evidence="3">
    <location>
        <begin position="32"/>
        <end position="129"/>
    </location>
</feature>
<feature type="compositionally biased region" description="Basic and acidic residues" evidence="2">
    <location>
        <begin position="227"/>
        <end position="236"/>
    </location>
</feature>
<dbReference type="SUPFAM" id="SSF48726">
    <property type="entry name" value="Immunoglobulin"/>
    <property type="match status" value="1"/>
</dbReference>
<evidence type="ECO:0000256" key="1">
    <source>
        <dbReference type="ARBA" id="ARBA00023319"/>
    </source>
</evidence>
<evidence type="ECO:0000259" key="3">
    <source>
        <dbReference type="PROSITE" id="PS50835"/>
    </source>
</evidence>
<dbReference type="GO" id="GO:0008046">
    <property type="term" value="F:axon guidance receptor activity"/>
    <property type="evidence" value="ECO:0007669"/>
    <property type="project" value="TreeGrafter"/>
</dbReference>
<feature type="compositionally biased region" description="Low complexity" evidence="2">
    <location>
        <begin position="237"/>
        <end position="248"/>
    </location>
</feature>
<dbReference type="SMART" id="SM00408">
    <property type="entry name" value="IGc2"/>
    <property type="match status" value="1"/>
</dbReference>
<dbReference type="InterPro" id="IPR007110">
    <property type="entry name" value="Ig-like_dom"/>
</dbReference>
<proteinExistence type="predicted"/>
<dbReference type="InterPro" id="IPR013098">
    <property type="entry name" value="Ig_I-set"/>
</dbReference>
<dbReference type="PROSITE" id="PS50835">
    <property type="entry name" value="IG_LIKE"/>
    <property type="match status" value="1"/>
</dbReference>
<dbReference type="PANTHER" id="PTHR45080:SF27">
    <property type="entry name" value="NEURAL CELL ADHESION MOLECULE 1-LIKE"/>
    <property type="match status" value="1"/>
</dbReference>
<keyword evidence="5" id="KW-1185">Reference proteome</keyword>
<organism evidence="4 5">
    <name type="scientific">Folsomia candida</name>
    <name type="common">Springtail</name>
    <dbReference type="NCBI Taxonomy" id="158441"/>
    <lineage>
        <taxon>Eukaryota</taxon>
        <taxon>Metazoa</taxon>
        <taxon>Ecdysozoa</taxon>
        <taxon>Arthropoda</taxon>
        <taxon>Hexapoda</taxon>
        <taxon>Collembola</taxon>
        <taxon>Entomobryomorpha</taxon>
        <taxon>Isotomoidea</taxon>
        <taxon>Isotomidae</taxon>
        <taxon>Proisotominae</taxon>
        <taxon>Folsomia</taxon>
    </lineage>
</organism>
<dbReference type="InterPro" id="IPR036179">
    <property type="entry name" value="Ig-like_dom_sf"/>
</dbReference>
<sequence>MKCKVKLPVATFWTVDGLVPDEGKSLSDPSRPSENIAPSRQAHSYSTTKEVHALVGAECTLSCNAQARPYPKFTWVHNNGTIIQNQSGFTIATNHEDVSNLTILLRDSTFYGEYICEAWNTLGKSETVFLLKMPEKPNDIPFLYPKVIGSKVITLGVSFENMKVNNYTKIYVQFRKILDVVWNGTSKDGKAETVELVNLEENTTYVIRAAVRNEYVLGDYSDPIHVTTDKGVRNSDDASSSSPNNIHPSSRRLFHSDDSIASNDNSTMSFSNNSSDDGFGFTSKVVDTKTLSTKFVSKVGDKFIITTNTSTVEEIWSGIENYK</sequence>
<dbReference type="InterPro" id="IPR050958">
    <property type="entry name" value="Cell_Adh-Cytoskel_Orgn"/>
</dbReference>
<evidence type="ECO:0000256" key="2">
    <source>
        <dbReference type="SAM" id="MobiDB-lite"/>
    </source>
</evidence>
<reference evidence="4 5" key="1">
    <citation type="submission" date="2015-12" db="EMBL/GenBank/DDBJ databases">
        <title>The genome of Folsomia candida.</title>
        <authorList>
            <person name="Faddeeva A."/>
            <person name="Derks M.F."/>
            <person name="Anvar Y."/>
            <person name="Smit S."/>
            <person name="Van Straalen N."/>
            <person name="Roelofs D."/>
        </authorList>
    </citation>
    <scope>NUCLEOTIDE SEQUENCE [LARGE SCALE GENOMIC DNA]</scope>
    <source>
        <strain evidence="4 5">VU population</strain>
        <tissue evidence="4">Whole body</tissue>
    </source>
</reference>